<evidence type="ECO:0000313" key="4">
    <source>
        <dbReference type="Proteomes" id="UP001479290"/>
    </source>
</evidence>
<protein>
    <recommendedName>
        <fullName evidence="2">Transcription factor AP-2 C-terminal domain-containing protein</fullName>
    </recommendedName>
</protein>
<dbReference type="Pfam" id="PF03299">
    <property type="entry name" value="TF_AP-2"/>
    <property type="match status" value="1"/>
</dbReference>
<proteinExistence type="predicted"/>
<dbReference type="AlphaFoldDB" id="A0AAW1ZNS4"/>
<accession>A0AAW1ZNS4</accession>
<feature type="compositionally biased region" description="Basic and acidic residues" evidence="1">
    <location>
        <begin position="1"/>
        <end position="31"/>
    </location>
</feature>
<feature type="domain" description="Transcription factor AP-2 C-terminal" evidence="2">
    <location>
        <begin position="39"/>
        <end position="123"/>
    </location>
</feature>
<dbReference type="InterPro" id="IPR013854">
    <property type="entry name" value="TF_AP2_C"/>
</dbReference>
<gene>
    <name evidence="3" type="ORF">ABG768_007994</name>
</gene>
<keyword evidence="4" id="KW-1185">Reference proteome</keyword>
<comment type="caution">
    <text evidence="3">The sequence shown here is derived from an EMBL/GenBank/DDBJ whole genome shotgun (WGS) entry which is preliminary data.</text>
</comment>
<feature type="region of interest" description="Disordered" evidence="1">
    <location>
        <begin position="1"/>
        <end position="42"/>
    </location>
</feature>
<evidence type="ECO:0000256" key="1">
    <source>
        <dbReference type="SAM" id="MobiDB-lite"/>
    </source>
</evidence>
<evidence type="ECO:0000259" key="2">
    <source>
        <dbReference type="Pfam" id="PF03299"/>
    </source>
</evidence>
<reference evidence="3 4" key="1">
    <citation type="submission" date="2024-05" db="EMBL/GenBank/DDBJ databases">
        <title>A high-quality chromosomal-level genome assembly of Topmouth culter (Culter alburnus).</title>
        <authorList>
            <person name="Zhao H."/>
        </authorList>
    </citation>
    <scope>NUCLEOTIDE SEQUENCE [LARGE SCALE GENOMIC DNA]</scope>
    <source>
        <strain evidence="3">CATC2023</strain>
        <tissue evidence="3">Muscle</tissue>
    </source>
</reference>
<organism evidence="3 4">
    <name type="scientific">Culter alburnus</name>
    <name type="common">Topmouth culter</name>
    <dbReference type="NCBI Taxonomy" id="194366"/>
    <lineage>
        <taxon>Eukaryota</taxon>
        <taxon>Metazoa</taxon>
        <taxon>Chordata</taxon>
        <taxon>Craniata</taxon>
        <taxon>Vertebrata</taxon>
        <taxon>Euteleostomi</taxon>
        <taxon>Actinopterygii</taxon>
        <taxon>Neopterygii</taxon>
        <taxon>Teleostei</taxon>
        <taxon>Ostariophysi</taxon>
        <taxon>Cypriniformes</taxon>
        <taxon>Xenocyprididae</taxon>
        <taxon>Xenocypridinae</taxon>
        <taxon>Culter</taxon>
    </lineage>
</organism>
<dbReference type="EMBL" id="JAWDJR010000015">
    <property type="protein sequence ID" value="KAK9962637.1"/>
    <property type="molecule type" value="Genomic_DNA"/>
</dbReference>
<evidence type="ECO:0000313" key="3">
    <source>
        <dbReference type="EMBL" id="KAK9962637.1"/>
    </source>
</evidence>
<sequence length="174" mass="19515">MVDERGQEENIRKIEGREEENNIPEEREVDKTAQGGNYTVLGRLSVPGTKRKYTVTQDELKRRIKAENMSNNMLRSLIRVRKEDLPQELREQRPIKAKTKINILSALSEGEATDLAQELGAMLGRHVNLGMLTGVPSSQAEKNGGEESSFSLLTHTLGPQVIDVVISFLISQFK</sequence>
<dbReference type="Proteomes" id="UP001479290">
    <property type="component" value="Unassembled WGS sequence"/>
</dbReference>
<name>A0AAW1ZNS4_CULAL</name>